<feature type="region of interest" description="Disordered" evidence="1">
    <location>
        <begin position="1"/>
        <end position="55"/>
    </location>
</feature>
<reference evidence="2 3" key="1">
    <citation type="submission" date="2021-03" db="EMBL/GenBank/DDBJ databases">
        <title>Genomic Encyclopedia of Type Strains, Phase IV (KMG-IV): sequencing the most valuable type-strain genomes for metagenomic binning, comparative biology and taxonomic classification.</title>
        <authorList>
            <person name="Goeker M."/>
        </authorList>
    </citation>
    <scope>NUCLEOTIDE SEQUENCE [LARGE SCALE GENOMIC DNA]</scope>
    <source>
        <strain evidence="2 3">DSM 40526</strain>
    </source>
</reference>
<evidence type="ECO:0000313" key="3">
    <source>
        <dbReference type="Proteomes" id="UP001519310"/>
    </source>
</evidence>
<feature type="compositionally biased region" description="Acidic residues" evidence="1">
    <location>
        <begin position="1"/>
        <end position="11"/>
    </location>
</feature>
<proteinExistence type="predicted"/>
<evidence type="ECO:0000313" key="2">
    <source>
        <dbReference type="EMBL" id="MBP2038478.1"/>
    </source>
</evidence>
<sequence>MTTEVAAEDLTAESGAADEAAPVAQEAPAAEAVEIPKQQSAEVAADSETGEGART</sequence>
<accession>A0ABS4L8T4</accession>
<keyword evidence="3" id="KW-1185">Reference proteome</keyword>
<dbReference type="RefSeq" id="WP_229920722.1">
    <property type="nucleotide sequence ID" value="NZ_BMVL01000013.1"/>
</dbReference>
<comment type="caution">
    <text evidence="2">The sequence shown here is derived from an EMBL/GenBank/DDBJ whole genome shotgun (WGS) entry which is preliminary data.</text>
</comment>
<gene>
    <name evidence="2" type="ORF">J2Z77_004289</name>
</gene>
<dbReference type="Proteomes" id="UP001519310">
    <property type="component" value="Unassembled WGS sequence"/>
</dbReference>
<evidence type="ECO:0008006" key="4">
    <source>
        <dbReference type="Google" id="ProtNLM"/>
    </source>
</evidence>
<evidence type="ECO:0000256" key="1">
    <source>
        <dbReference type="SAM" id="MobiDB-lite"/>
    </source>
</evidence>
<name>A0ABS4L8T4_STRAV</name>
<dbReference type="EMBL" id="JAGGLQ010000008">
    <property type="protein sequence ID" value="MBP2038478.1"/>
    <property type="molecule type" value="Genomic_DNA"/>
</dbReference>
<feature type="compositionally biased region" description="Low complexity" evidence="1">
    <location>
        <begin position="17"/>
        <end position="33"/>
    </location>
</feature>
<organism evidence="2 3">
    <name type="scientific">Streptomyces avidinii</name>
    <dbReference type="NCBI Taxonomy" id="1895"/>
    <lineage>
        <taxon>Bacteria</taxon>
        <taxon>Bacillati</taxon>
        <taxon>Actinomycetota</taxon>
        <taxon>Actinomycetes</taxon>
        <taxon>Kitasatosporales</taxon>
        <taxon>Streptomycetaceae</taxon>
        <taxon>Streptomyces</taxon>
    </lineage>
</organism>
<protein>
    <recommendedName>
        <fullName evidence="4">Gliding motility protein</fullName>
    </recommendedName>
</protein>